<dbReference type="Gene3D" id="3.30.750.24">
    <property type="entry name" value="STAS domain"/>
    <property type="match status" value="1"/>
</dbReference>
<organism evidence="4 5">
    <name type="scientific">Streptacidiphilus alkalitolerans</name>
    <dbReference type="NCBI Taxonomy" id="3342712"/>
    <lineage>
        <taxon>Bacteria</taxon>
        <taxon>Bacillati</taxon>
        <taxon>Actinomycetota</taxon>
        <taxon>Actinomycetes</taxon>
        <taxon>Kitasatosporales</taxon>
        <taxon>Streptomycetaceae</taxon>
        <taxon>Streptacidiphilus</taxon>
    </lineage>
</organism>
<comment type="similarity">
    <text evidence="1 2">Belongs to the anti-sigma-factor antagonist family.</text>
</comment>
<gene>
    <name evidence="4" type="ORF">ACEZDB_38885</name>
</gene>
<dbReference type="PROSITE" id="PS50801">
    <property type="entry name" value="STAS"/>
    <property type="match status" value="1"/>
</dbReference>
<feature type="domain" description="STAS" evidence="3">
    <location>
        <begin position="21"/>
        <end position="119"/>
    </location>
</feature>
<dbReference type="InterPro" id="IPR002645">
    <property type="entry name" value="STAS_dom"/>
</dbReference>
<dbReference type="InterPro" id="IPR003658">
    <property type="entry name" value="Anti-sigma_ant"/>
</dbReference>
<evidence type="ECO:0000313" key="4">
    <source>
        <dbReference type="EMBL" id="MFC1436616.1"/>
    </source>
</evidence>
<dbReference type="NCBIfam" id="TIGR00377">
    <property type="entry name" value="ant_ant_sig"/>
    <property type="match status" value="1"/>
</dbReference>
<evidence type="ECO:0000256" key="2">
    <source>
        <dbReference type="RuleBase" id="RU003749"/>
    </source>
</evidence>
<dbReference type="Pfam" id="PF01740">
    <property type="entry name" value="STAS"/>
    <property type="match status" value="1"/>
</dbReference>
<proteinExistence type="inferred from homology"/>
<reference evidence="4 5" key="1">
    <citation type="submission" date="2024-09" db="EMBL/GenBank/DDBJ databases">
        <authorList>
            <person name="Lee S.D."/>
        </authorList>
    </citation>
    <scope>NUCLEOTIDE SEQUENCE [LARGE SCALE GENOMIC DNA]</scope>
    <source>
        <strain evidence="4 5">N1-3</strain>
    </source>
</reference>
<dbReference type="PANTHER" id="PTHR33495:SF2">
    <property type="entry name" value="ANTI-SIGMA FACTOR ANTAGONIST TM_1081-RELATED"/>
    <property type="match status" value="1"/>
</dbReference>
<protein>
    <recommendedName>
        <fullName evidence="2">Anti-sigma factor antagonist</fullName>
    </recommendedName>
</protein>
<name>A0ABV6XED3_9ACTN</name>
<comment type="caution">
    <text evidence="4">The sequence shown here is derived from an EMBL/GenBank/DDBJ whole genome shotgun (WGS) entry which is preliminary data.</text>
</comment>
<dbReference type="SUPFAM" id="SSF52091">
    <property type="entry name" value="SpoIIaa-like"/>
    <property type="match status" value="1"/>
</dbReference>
<dbReference type="EMBL" id="JBHEZY010000044">
    <property type="protein sequence ID" value="MFC1436616.1"/>
    <property type="molecule type" value="Genomic_DNA"/>
</dbReference>
<sequence>MSRRRQGVFSVEVRPTGVAWVLELRGELDFESAAQLREAADVLFEAEQPALLVVDCAALGFCDSSGINVLIRIYQRLSERGGVLRLAAVPGSVTRVFALTGLNQVMAVYETADEALSVQDGARALRGPDTSAGPLDDEKAVG</sequence>
<accession>A0ABV6XED3</accession>
<dbReference type="PANTHER" id="PTHR33495">
    <property type="entry name" value="ANTI-SIGMA FACTOR ANTAGONIST TM_1081-RELATED-RELATED"/>
    <property type="match status" value="1"/>
</dbReference>
<evidence type="ECO:0000259" key="3">
    <source>
        <dbReference type="PROSITE" id="PS50801"/>
    </source>
</evidence>
<evidence type="ECO:0000256" key="1">
    <source>
        <dbReference type="ARBA" id="ARBA00009013"/>
    </source>
</evidence>
<dbReference type="InterPro" id="IPR036513">
    <property type="entry name" value="STAS_dom_sf"/>
</dbReference>
<dbReference type="CDD" id="cd07043">
    <property type="entry name" value="STAS_anti-anti-sigma_factors"/>
    <property type="match status" value="1"/>
</dbReference>
<evidence type="ECO:0000313" key="5">
    <source>
        <dbReference type="Proteomes" id="UP001592530"/>
    </source>
</evidence>
<dbReference type="Proteomes" id="UP001592530">
    <property type="component" value="Unassembled WGS sequence"/>
</dbReference>